<dbReference type="EMBL" id="JACYTO010000001">
    <property type="protein sequence ID" value="MBD8502244.1"/>
    <property type="molecule type" value="Genomic_DNA"/>
</dbReference>
<proteinExistence type="inferred from homology"/>
<dbReference type="CDD" id="cd06225">
    <property type="entry name" value="HAMP"/>
    <property type="match status" value="1"/>
</dbReference>
<dbReference type="SUPFAM" id="SSF58104">
    <property type="entry name" value="Methyl-accepting chemotaxis protein (MCP) signaling domain"/>
    <property type="match status" value="1"/>
</dbReference>
<dbReference type="CDD" id="cd11386">
    <property type="entry name" value="MCP_signal"/>
    <property type="match status" value="1"/>
</dbReference>
<dbReference type="Gene3D" id="3.30.450.20">
    <property type="entry name" value="PAS domain"/>
    <property type="match status" value="2"/>
</dbReference>
<accession>A0ABR9B7A1</accession>
<dbReference type="InterPro" id="IPR004089">
    <property type="entry name" value="MCPsignal_dom"/>
</dbReference>
<dbReference type="CDD" id="cd00130">
    <property type="entry name" value="PAS"/>
    <property type="match status" value="2"/>
</dbReference>
<dbReference type="InterPro" id="IPR051310">
    <property type="entry name" value="MCP_chemotaxis"/>
</dbReference>
<gene>
    <name evidence="8" type="ORF">IFO67_05070</name>
</gene>
<comment type="similarity">
    <text evidence="2">Belongs to the methyl-accepting chemotaxis (MCP) protein family.</text>
</comment>
<dbReference type="PROSITE" id="PS50885">
    <property type="entry name" value="HAMP"/>
    <property type="match status" value="2"/>
</dbReference>
<feature type="transmembrane region" description="Helical" evidence="4">
    <location>
        <begin position="224"/>
        <end position="247"/>
    </location>
</feature>
<dbReference type="SUPFAM" id="SSF158472">
    <property type="entry name" value="HAMP domain-like"/>
    <property type="match status" value="1"/>
</dbReference>
<dbReference type="Proteomes" id="UP000603602">
    <property type="component" value="Unassembled WGS sequence"/>
</dbReference>
<keyword evidence="4" id="KW-1133">Transmembrane helix</keyword>
<dbReference type="Gene3D" id="6.10.340.10">
    <property type="match status" value="1"/>
</dbReference>
<dbReference type="SMART" id="SM00283">
    <property type="entry name" value="MA"/>
    <property type="match status" value="1"/>
</dbReference>
<dbReference type="InterPro" id="IPR000014">
    <property type="entry name" value="PAS"/>
</dbReference>
<evidence type="ECO:0000259" key="7">
    <source>
        <dbReference type="PROSITE" id="PS50885"/>
    </source>
</evidence>
<evidence type="ECO:0000259" key="5">
    <source>
        <dbReference type="PROSITE" id="PS50111"/>
    </source>
</evidence>
<dbReference type="Pfam" id="PF00015">
    <property type="entry name" value="MCPsignal"/>
    <property type="match status" value="1"/>
</dbReference>
<feature type="domain" description="Methyl-accepting transducer" evidence="5">
    <location>
        <begin position="527"/>
        <end position="756"/>
    </location>
</feature>
<keyword evidence="1" id="KW-0488">Methylation</keyword>
<dbReference type="PROSITE" id="PS50111">
    <property type="entry name" value="CHEMOTAXIS_TRANSDUC_2"/>
    <property type="match status" value="1"/>
</dbReference>
<dbReference type="Pfam" id="PF00672">
    <property type="entry name" value="HAMP"/>
    <property type="match status" value="1"/>
</dbReference>
<evidence type="ECO:0000313" key="9">
    <source>
        <dbReference type="Proteomes" id="UP000603602"/>
    </source>
</evidence>
<sequence>MKHKQAVTGNEVEVQLRHVIVSRTDPDGRITYVNRDFIEVSGFAEAELIGADHSIVRHPDMPAAVFEDMWCDLKAGRPWSGLVKNRCRNGDHYWVVGNVAPIMEDGRIAGYISVRGRAPRNRIDEAEAAYRSLREEPDSGLVVRHGRVVSNGLAARFARWYRDITLVGKLWWSLALAMALVLALAAVGWQGSAAMLADLLGLADPGGAGNAALRQAAQARMDDIRLLLGAGVLAIAAVCGGLIWLVATTITRPLAEARSALEKLAAGNFQGEFSAIRNDELGRLLQYLKSMKIRLGYDLEERRRVAAENLRIRQALECVETNVRIADIDGRVIYANPALLRTLRRVEAEIRRDLPGFDASRFVGSNIGELYPDPQAAVRRLASLREQARIDMKIGGRHFVVTTNPIIDGAGSMLGTVGEWRDRTEELMVEAELTGLVESAASGDFSGRVPPEGKSGFFLQLAEGLNRLMGVISGSVEEVARVLDAVARGELTEQIAGEYRGTLGRLKDDTNATVARLREVVERIKESAETISAASQQIAAGNGELSARTEAQAGSLEQTASAMEELNATVHQNADNARVAQELAASANTVAERGGATMHKVVSTMGDIQSAARRIEDIIGVIDAIAFQTNILAVNAAVEAARAGESGRGFAVVASEVRALAKRSAQSAREVKGLIADSVGKVEGGVRLVDEAGRTMEEIVEAFHRVSGLVSGIAEASREQSLGIEQVTAAVGQMDEMTQHNAALVEEAAAAAASLEEQARGLVEAVGVFDVGGAPPVASQPVAKTPAAGAGRVAKLASRPATGAARPARGAPLPKVRKLASVRKALQDEWEEF</sequence>
<feature type="transmembrane region" description="Helical" evidence="4">
    <location>
        <begin position="170"/>
        <end position="189"/>
    </location>
</feature>
<dbReference type="InterPro" id="IPR003660">
    <property type="entry name" value="HAMP_dom"/>
</dbReference>
<reference evidence="9" key="1">
    <citation type="submission" date="2023-07" db="EMBL/GenBank/DDBJ databases">
        <title>Thauera sp. CAU 1555 isolated from sand of Yaerae Beach.</title>
        <authorList>
            <person name="Kim W."/>
        </authorList>
    </citation>
    <scope>NUCLEOTIDE SEQUENCE [LARGE SCALE GENOMIC DNA]</scope>
    <source>
        <strain evidence="9">CAU 1555</strain>
    </source>
</reference>
<dbReference type="SMART" id="SM00304">
    <property type="entry name" value="HAMP"/>
    <property type="match status" value="3"/>
</dbReference>
<keyword evidence="4" id="KW-0472">Membrane</keyword>
<name>A0ABR9B7A1_9RHOO</name>
<dbReference type="Gene3D" id="1.10.287.950">
    <property type="entry name" value="Methyl-accepting chemotaxis protein"/>
    <property type="match status" value="1"/>
</dbReference>
<dbReference type="SUPFAM" id="SSF55785">
    <property type="entry name" value="PYP-like sensor domain (PAS domain)"/>
    <property type="match status" value="2"/>
</dbReference>
<dbReference type="PROSITE" id="PS50112">
    <property type="entry name" value="PAS"/>
    <property type="match status" value="1"/>
</dbReference>
<feature type="domain" description="HAMP" evidence="7">
    <location>
        <begin position="470"/>
        <end position="522"/>
    </location>
</feature>
<keyword evidence="9" id="KW-1185">Reference proteome</keyword>
<dbReference type="Pfam" id="PF13188">
    <property type="entry name" value="PAS_8"/>
    <property type="match status" value="1"/>
</dbReference>
<dbReference type="InterPro" id="IPR035965">
    <property type="entry name" value="PAS-like_dom_sf"/>
</dbReference>
<keyword evidence="3" id="KW-0807">Transducer</keyword>
<dbReference type="PANTHER" id="PTHR43531:SF14">
    <property type="entry name" value="METHYL-ACCEPTING CHEMOTAXIS PROTEIN I-RELATED"/>
    <property type="match status" value="1"/>
</dbReference>
<evidence type="ECO:0000259" key="6">
    <source>
        <dbReference type="PROSITE" id="PS50112"/>
    </source>
</evidence>
<organism evidence="8 9">
    <name type="scientific">Thauera sedimentorum</name>
    <dbReference type="NCBI Taxonomy" id="2767595"/>
    <lineage>
        <taxon>Bacteria</taxon>
        <taxon>Pseudomonadati</taxon>
        <taxon>Pseudomonadota</taxon>
        <taxon>Betaproteobacteria</taxon>
        <taxon>Rhodocyclales</taxon>
        <taxon>Zoogloeaceae</taxon>
        <taxon>Thauera</taxon>
    </lineage>
</organism>
<comment type="caution">
    <text evidence="8">The sequence shown here is derived from an EMBL/GenBank/DDBJ whole genome shotgun (WGS) entry which is preliminary data.</text>
</comment>
<evidence type="ECO:0000256" key="3">
    <source>
        <dbReference type="PROSITE-ProRule" id="PRU00284"/>
    </source>
</evidence>
<dbReference type="InterPro" id="IPR013655">
    <property type="entry name" value="PAS_fold_3"/>
</dbReference>
<dbReference type="NCBIfam" id="TIGR00229">
    <property type="entry name" value="sensory_box"/>
    <property type="match status" value="1"/>
</dbReference>
<keyword evidence="4" id="KW-0812">Transmembrane</keyword>
<evidence type="ECO:0000256" key="4">
    <source>
        <dbReference type="SAM" id="Phobius"/>
    </source>
</evidence>
<dbReference type="RefSeq" id="WP_187717036.1">
    <property type="nucleotide sequence ID" value="NZ_JACTAH010000001.1"/>
</dbReference>
<protein>
    <submittedName>
        <fullName evidence="8">PAS domain-containing protein</fullName>
    </submittedName>
</protein>
<evidence type="ECO:0000313" key="8">
    <source>
        <dbReference type="EMBL" id="MBD8502244.1"/>
    </source>
</evidence>
<feature type="domain" description="PAS" evidence="6">
    <location>
        <begin position="25"/>
        <end position="60"/>
    </location>
</feature>
<feature type="domain" description="HAMP" evidence="7">
    <location>
        <begin position="248"/>
        <end position="300"/>
    </location>
</feature>
<dbReference type="Pfam" id="PF18947">
    <property type="entry name" value="HAMP_2"/>
    <property type="match status" value="1"/>
</dbReference>
<evidence type="ECO:0000256" key="1">
    <source>
        <dbReference type="ARBA" id="ARBA00022481"/>
    </source>
</evidence>
<dbReference type="PANTHER" id="PTHR43531">
    <property type="entry name" value="PROTEIN ICFG"/>
    <property type="match status" value="1"/>
</dbReference>
<evidence type="ECO:0000256" key="2">
    <source>
        <dbReference type="ARBA" id="ARBA00029447"/>
    </source>
</evidence>
<dbReference type="Pfam" id="PF08447">
    <property type="entry name" value="PAS_3"/>
    <property type="match status" value="1"/>
</dbReference>